<evidence type="ECO:0000256" key="6">
    <source>
        <dbReference type="ARBA" id="ARBA00029500"/>
    </source>
</evidence>
<keyword evidence="3" id="KW-0067">ATP-binding</keyword>
<dbReference type="Pfam" id="PF25601">
    <property type="entry name" value="AAA_lid_14"/>
    <property type="match status" value="1"/>
</dbReference>
<dbReference type="STRING" id="883.DvMF_2153"/>
<dbReference type="Pfam" id="PF08448">
    <property type="entry name" value="PAS_4"/>
    <property type="match status" value="1"/>
</dbReference>
<dbReference type="GO" id="GO:0005524">
    <property type="term" value="F:ATP binding"/>
    <property type="evidence" value="ECO:0007669"/>
    <property type="project" value="UniProtKB-KW"/>
</dbReference>
<evidence type="ECO:0000259" key="9">
    <source>
        <dbReference type="PROSITE" id="PS50112"/>
    </source>
</evidence>
<dbReference type="Gene3D" id="3.40.50.300">
    <property type="entry name" value="P-loop containing nucleotide triphosphate hydrolases"/>
    <property type="match status" value="1"/>
</dbReference>
<dbReference type="PROSITE" id="PS50045">
    <property type="entry name" value="SIGMA54_INTERACT_4"/>
    <property type="match status" value="1"/>
</dbReference>
<dbReference type="PANTHER" id="PTHR32071:SF57">
    <property type="entry name" value="C4-DICARBOXYLATE TRANSPORT TRANSCRIPTIONAL REGULATORY PROTEIN DCTD"/>
    <property type="match status" value="1"/>
</dbReference>
<dbReference type="PANTHER" id="PTHR32071">
    <property type="entry name" value="TRANSCRIPTIONAL REGULATORY PROTEIN"/>
    <property type="match status" value="1"/>
</dbReference>
<keyword evidence="5" id="KW-0804">Transcription</keyword>
<keyword evidence="1" id="KW-0547">Nucleotide-binding</keyword>
<dbReference type="Gene3D" id="1.10.8.60">
    <property type="match status" value="1"/>
</dbReference>
<keyword evidence="2" id="KW-0058">Aromatic hydrocarbons catabolism</keyword>
<evidence type="ECO:0000256" key="7">
    <source>
        <dbReference type="SAM" id="MobiDB-lite"/>
    </source>
</evidence>
<dbReference type="Gene3D" id="3.30.450.20">
    <property type="entry name" value="PAS domain"/>
    <property type="match status" value="1"/>
</dbReference>
<evidence type="ECO:0000259" key="8">
    <source>
        <dbReference type="PROSITE" id="PS50045"/>
    </source>
</evidence>
<evidence type="ECO:0000256" key="2">
    <source>
        <dbReference type="ARBA" id="ARBA00022797"/>
    </source>
</evidence>
<dbReference type="Pfam" id="PF18024">
    <property type="entry name" value="HTH_50"/>
    <property type="match status" value="1"/>
</dbReference>
<dbReference type="GO" id="GO:0003677">
    <property type="term" value="F:DNA binding"/>
    <property type="evidence" value="ECO:0007669"/>
    <property type="project" value="UniProtKB-KW"/>
</dbReference>
<feature type="domain" description="Sigma-54 factor interaction" evidence="8">
    <location>
        <begin position="270"/>
        <end position="499"/>
    </location>
</feature>
<feature type="domain" description="PAS" evidence="9">
    <location>
        <begin position="126"/>
        <end position="162"/>
    </location>
</feature>
<organism evidence="11">
    <name type="scientific">Nitratidesulfovibrio vulgaris (strain DSM 19637 / Miyazaki F)</name>
    <name type="common">Desulfovibrio vulgaris</name>
    <dbReference type="NCBI Taxonomy" id="883"/>
    <lineage>
        <taxon>Bacteria</taxon>
        <taxon>Pseudomonadati</taxon>
        <taxon>Thermodesulfobacteriota</taxon>
        <taxon>Desulfovibrionia</taxon>
        <taxon>Desulfovibrionales</taxon>
        <taxon>Desulfovibrionaceae</taxon>
        <taxon>Nitratidesulfovibrio</taxon>
    </lineage>
</organism>
<dbReference type="InterPro" id="IPR009057">
    <property type="entry name" value="Homeodomain-like_sf"/>
</dbReference>
<dbReference type="CDD" id="cd00130">
    <property type="entry name" value="PAS"/>
    <property type="match status" value="1"/>
</dbReference>
<dbReference type="FunFam" id="3.40.50.300:FF:000006">
    <property type="entry name" value="DNA-binding transcriptional regulator NtrC"/>
    <property type="match status" value="1"/>
</dbReference>
<dbReference type="InterPro" id="IPR003593">
    <property type="entry name" value="AAA+_ATPase"/>
</dbReference>
<dbReference type="Pfam" id="PF00158">
    <property type="entry name" value="Sigma54_activat"/>
    <property type="match status" value="1"/>
</dbReference>
<feature type="domain" description="PAC" evidence="10">
    <location>
        <begin position="209"/>
        <end position="261"/>
    </location>
</feature>
<dbReference type="EMBL" id="CP001197">
    <property type="protein sequence ID" value="ACL09096.1"/>
    <property type="molecule type" value="Genomic_DNA"/>
</dbReference>
<feature type="compositionally biased region" description="Pro residues" evidence="7">
    <location>
        <begin position="59"/>
        <end position="75"/>
    </location>
</feature>
<dbReference type="Gene3D" id="1.10.10.60">
    <property type="entry name" value="Homeodomain-like"/>
    <property type="match status" value="1"/>
</dbReference>
<reference evidence="11" key="1">
    <citation type="submission" date="2008-10" db="EMBL/GenBank/DDBJ databases">
        <title>Complete sequence of Desulfovibrio vulgaris str. 'Miyazaki F'.</title>
        <authorList>
            <person name="Lucas S."/>
            <person name="Copeland A."/>
            <person name="Lapidus A."/>
            <person name="Glavina del Rio T."/>
            <person name="Dalin E."/>
            <person name="Tice H."/>
            <person name="Bruce D."/>
            <person name="Goodwin L."/>
            <person name="Pitluck S."/>
            <person name="Sims D."/>
            <person name="Brettin T."/>
            <person name="Detter J.C."/>
            <person name="Han C."/>
            <person name="Larimer F."/>
            <person name="Land M."/>
            <person name="Hauser L."/>
            <person name="Kyrpides N."/>
            <person name="Mikhailova N."/>
            <person name="Hazen T.C."/>
            <person name="Richardson P."/>
        </authorList>
    </citation>
    <scope>NUCLEOTIDE SEQUENCE</scope>
    <source>
        <strain evidence="11">Miyazaki F</strain>
    </source>
</reference>
<dbReference type="InterPro" id="IPR027417">
    <property type="entry name" value="P-loop_NTPase"/>
</dbReference>
<dbReference type="NCBIfam" id="TIGR04381">
    <property type="entry name" value="HTH_TypR"/>
    <property type="match status" value="1"/>
</dbReference>
<dbReference type="CDD" id="cd00009">
    <property type="entry name" value="AAA"/>
    <property type="match status" value="1"/>
</dbReference>
<keyword evidence="4" id="KW-0805">Transcription regulation</keyword>
<name>B8DQH7_NITV9</name>
<dbReference type="InterPro" id="IPR035965">
    <property type="entry name" value="PAS-like_dom_sf"/>
</dbReference>
<evidence type="ECO:0000256" key="4">
    <source>
        <dbReference type="ARBA" id="ARBA00023015"/>
    </source>
</evidence>
<dbReference type="PROSITE" id="PS50112">
    <property type="entry name" value="PAS"/>
    <property type="match status" value="1"/>
</dbReference>
<dbReference type="SUPFAM" id="SSF46689">
    <property type="entry name" value="Homeodomain-like"/>
    <property type="match status" value="1"/>
</dbReference>
<evidence type="ECO:0000313" key="11">
    <source>
        <dbReference type="EMBL" id="ACL09096.1"/>
    </source>
</evidence>
<dbReference type="InterPro" id="IPR000014">
    <property type="entry name" value="PAS"/>
</dbReference>
<dbReference type="eggNOG" id="COG3829">
    <property type="taxonomic scope" value="Bacteria"/>
</dbReference>
<dbReference type="InterPro" id="IPR013656">
    <property type="entry name" value="PAS_4"/>
</dbReference>
<evidence type="ECO:0000256" key="1">
    <source>
        <dbReference type="ARBA" id="ARBA00022741"/>
    </source>
</evidence>
<dbReference type="GO" id="GO:0006355">
    <property type="term" value="P:regulation of DNA-templated transcription"/>
    <property type="evidence" value="ECO:0007669"/>
    <property type="project" value="InterPro"/>
</dbReference>
<evidence type="ECO:0000256" key="5">
    <source>
        <dbReference type="ARBA" id="ARBA00023163"/>
    </source>
</evidence>
<evidence type="ECO:0000256" key="3">
    <source>
        <dbReference type="ARBA" id="ARBA00022840"/>
    </source>
</evidence>
<dbReference type="KEGG" id="dvm:DvMF_2153"/>
<dbReference type="InterPro" id="IPR058031">
    <property type="entry name" value="AAA_lid_NorR"/>
</dbReference>
<dbReference type="InterPro" id="IPR025944">
    <property type="entry name" value="Sigma_54_int_dom_CS"/>
</dbReference>
<dbReference type="InterPro" id="IPR030828">
    <property type="entry name" value="HTH_TyrR"/>
</dbReference>
<evidence type="ECO:0000259" key="10">
    <source>
        <dbReference type="PROSITE" id="PS50113"/>
    </source>
</evidence>
<feature type="region of interest" description="Disordered" evidence="7">
    <location>
        <begin position="54"/>
        <end position="75"/>
    </location>
</feature>
<dbReference type="InterPro" id="IPR000700">
    <property type="entry name" value="PAS-assoc_C"/>
</dbReference>
<protein>
    <recommendedName>
        <fullName evidence="6">HTH-type transcriptional regulatory protein TyrR</fullName>
    </recommendedName>
</protein>
<accession>B8DQH7</accession>
<dbReference type="PROSITE" id="PS50113">
    <property type="entry name" value="PAC"/>
    <property type="match status" value="1"/>
</dbReference>
<dbReference type="PROSITE" id="PS00688">
    <property type="entry name" value="SIGMA54_INTERACT_3"/>
    <property type="match status" value="1"/>
</dbReference>
<dbReference type="AlphaFoldDB" id="B8DQH7"/>
<dbReference type="SMART" id="SM00382">
    <property type="entry name" value="AAA"/>
    <property type="match status" value="1"/>
</dbReference>
<sequence length="604" mass="64103">MKLRMECIFRDRVGIVSDLSSLLAGQALSIVSMEVERRPGGAAATLPTCAIADLTPGPASAPPPSPAPSPVPGPAHAPAFGMDRAFVYLEADSSRDVDRAALFETLGRIPDLLEFRIVDTLPAEERANRFLVLLDNLRDGVLSIDAEGRVTSINKVAREAYGCTGAPGVSGTSGTPGGTPAADLSGLPLDALGLPDRGILDCLSGRELVDAKREVATPGGGRLQFFVTRRPIRDGEGRIIGAVEVARDMREIRKLARSITEPAQVTFGDIVGQHPAIGFAISFARRVAATDSIIAIRGESGTGKELFARAIHTASGRQGPFVPVNCAALPEQLLESELFGYEAGAFTGGRRDGKPGLFETARGGTVLLDEIGDMPLASQAKMLRVMQEGSVRRVGGTAEVPVDVRIITATNRTLERLVEEGRFRQDLYYRINVLPIHIPPLKERPGDIAVLAEHFLLGLAARLGGPVRSLSPGALARLAGHHWPGNVRELKNVVERAAILCPDDVVGARFILFAHELEGGLFGESARLADGVADTVADAAALASGHEHHGDGEGRLKDMIAVFEKRIIVDAVAAAGSVRKAARKLGISHTALLDKLRRHGLRMV</sequence>
<proteinExistence type="predicted"/>
<dbReference type="SUPFAM" id="SSF52540">
    <property type="entry name" value="P-loop containing nucleoside triphosphate hydrolases"/>
    <property type="match status" value="1"/>
</dbReference>
<dbReference type="InterPro" id="IPR002078">
    <property type="entry name" value="Sigma_54_int"/>
</dbReference>
<dbReference type="HOGENOM" id="CLU_000445_8_1_7"/>
<dbReference type="SUPFAM" id="SSF55785">
    <property type="entry name" value="PYP-like sensor domain (PAS domain)"/>
    <property type="match status" value="1"/>
</dbReference>
<gene>
    <name evidence="11" type="ordered locus">DvMF_2153</name>
</gene>